<dbReference type="Gene3D" id="3.40.640.10">
    <property type="entry name" value="Type I PLP-dependent aspartate aminotransferase-like (Major domain)"/>
    <property type="match status" value="1"/>
</dbReference>
<dbReference type="EMBL" id="ATBP01000063">
    <property type="protein sequence ID" value="ETR73412.1"/>
    <property type="molecule type" value="Genomic_DNA"/>
</dbReference>
<dbReference type="GO" id="GO:0008483">
    <property type="term" value="F:transaminase activity"/>
    <property type="evidence" value="ECO:0007669"/>
    <property type="project" value="TreeGrafter"/>
</dbReference>
<reference evidence="5" key="1">
    <citation type="submission" date="2012-11" db="EMBL/GenBank/DDBJ databases">
        <authorList>
            <person name="Lucero-Rivera Y.E."/>
            <person name="Tovar-Ramirez D."/>
        </authorList>
    </citation>
    <scope>NUCLEOTIDE SEQUENCE [LARGE SCALE GENOMIC DNA]</scope>
    <source>
        <strain evidence="5">Araruama</strain>
    </source>
</reference>
<dbReference type="PANTHER" id="PTHR30244">
    <property type="entry name" value="TRANSAMINASE"/>
    <property type="match status" value="1"/>
</dbReference>
<dbReference type="Pfam" id="PF01041">
    <property type="entry name" value="DegT_DnrJ_EryC1"/>
    <property type="match status" value="1"/>
</dbReference>
<dbReference type="PANTHER" id="PTHR30244:SF42">
    <property type="entry name" value="UDP-2-ACETAMIDO-2-DEOXY-3-OXO-D-GLUCURONATE AMINOTRANSFERASE"/>
    <property type="match status" value="1"/>
</dbReference>
<dbReference type="PIRSF" id="PIRSF000390">
    <property type="entry name" value="PLP_StrS"/>
    <property type="match status" value="1"/>
</dbReference>
<dbReference type="AlphaFoldDB" id="A0A1V1PES9"/>
<dbReference type="InterPro" id="IPR000653">
    <property type="entry name" value="DegT/StrS_aminotransferase"/>
</dbReference>
<dbReference type="SUPFAM" id="SSF53383">
    <property type="entry name" value="PLP-dependent transferases"/>
    <property type="match status" value="1"/>
</dbReference>
<comment type="similarity">
    <text evidence="3">Belongs to the DegT/DnrJ/EryC1 family.</text>
</comment>
<protein>
    <submittedName>
        <fullName evidence="4">Pleiotropic regulatory protein</fullName>
    </submittedName>
</protein>
<sequence length="355" mass="39553">MDHGQYILGPEISELESQLAKYVGCQHAIGVSSGTDALLLALMCYDIGPGDAIITTPFTFISTVEVICLLGATPVFVDIDPNTYNIDPHAIEKTVKACHQRAINLRGILAVDLFGLPSEYDKINDIAQRHNLFVIEDAAQSFGATYYDKRACSLADIGCTSFFPAKPLGGYGDAGMCFTNDDTHAKKIRSLMVHGQGGHRYEHIHIGINGRLDTIQAAILLEKFTLFPDECDARQQVAEKYTRELEKHFAITTPYTPDHCQSVWAQYSIQLESSEQRQQLQAYLKDHDIPSAIYYPIPIHQQPAFKEILYQNQSFPVAETVSNIIMSLPMHPYLSEDQQNGIIQAVLKGLGYNRL</sequence>
<feature type="active site" description="Proton acceptor" evidence="1">
    <location>
        <position position="166"/>
    </location>
</feature>
<comment type="caution">
    <text evidence="4">The sequence shown here is derived from an EMBL/GenBank/DDBJ whole genome shotgun (WGS) entry which is preliminary data.</text>
</comment>
<dbReference type="CDD" id="cd00616">
    <property type="entry name" value="AHBA_syn"/>
    <property type="match status" value="1"/>
</dbReference>
<evidence type="ECO:0000313" key="4">
    <source>
        <dbReference type="EMBL" id="ETR73412.1"/>
    </source>
</evidence>
<evidence type="ECO:0000256" key="2">
    <source>
        <dbReference type="PIRSR" id="PIRSR000390-2"/>
    </source>
</evidence>
<organism evidence="4 5">
    <name type="scientific">Candidatus Magnetoglobus multicellularis str. Araruama</name>
    <dbReference type="NCBI Taxonomy" id="890399"/>
    <lineage>
        <taxon>Bacteria</taxon>
        <taxon>Pseudomonadati</taxon>
        <taxon>Thermodesulfobacteriota</taxon>
        <taxon>Desulfobacteria</taxon>
        <taxon>Desulfobacterales</taxon>
        <taxon>Desulfobacteraceae</taxon>
        <taxon>Candidatus Magnetoglobus</taxon>
    </lineage>
</organism>
<evidence type="ECO:0000256" key="3">
    <source>
        <dbReference type="RuleBase" id="RU004508"/>
    </source>
</evidence>
<dbReference type="Proteomes" id="UP000189670">
    <property type="component" value="Unassembled WGS sequence"/>
</dbReference>
<dbReference type="InterPro" id="IPR015424">
    <property type="entry name" value="PyrdxlP-dep_Trfase"/>
</dbReference>
<dbReference type="Gene3D" id="3.90.1150.10">
    <property type="entry name" value="Aspartate Aminotransferase, domain 1"/>
    <property type="match status" value="1"/>
</dbReference>
<proteinExistence type="inferred from homology"/>
<accession>A0A1V1PES9</accession>
<name>A0A1V1PES9_9BACT</name>
<dbReference type="GO" id="GO:0030170">
    <property type="term" value="F:pyridoxal phosphate binding"/>
    <property type="evidence" value="ECO:0007669"/>
    <property type="project" value="TreeGrafter"/>
</dbReference>
<dbReference type="InterPro" id="IPR015421">
    <property type="entry name" value="PyrdxlP-dep_Trfase_major"/>
</dbReference>
<gene>
    <name evidence="4" type="primary">degT</name>
    <name evidence="4" type="ORF">OMM_00988</name>
</gene>
<evidence type="ECO:0000313" key="5">
    <source>
        <dbReference type="Proteomes" id="UP000189670"/>
    </source>
</evidence>
<feature type="modified residue" description="N6-(pyridoxal phosphate)lysine" evidence="2">
    <location>
        <position position="166"/>
    </location>
</feature>
<dbReference type="GO" id="GO:0000271">
    <property type="term" value="P:polysaccharide biosynthetic process"/>
    <property type="evidence" value="ECO:0007669"/>
    <property type="project" value="TreeGrafter"/>
</dbReference>
<keyword evidence="2 3" id="KW-0663">Pyridoxal phosphate</keyword>
<dbReference type="InterPro" id="IPR015422">
    <property type="entry name" value="PyrdxlP-dep_Trfase_small"/>
</dbReference>
<evidence type="ECO:0000256" key="1">
    <source>
        <dbReference type="PIRSR" id="PIRSR000390-1"/>
    </source>
</evidence>